<organism evidence="2 3">
    <name type="scientific">Undibacterium nitidum</name>
    <dbReference type="NCBI Taxonomy" id="2762298"/>
    <lineage>
        <taxon>Bacteria</taxon>
        <taxon>Pseudomonadati</taxon>
        <taxon>Pseudomonadota</taxon>
        <taxon>Betaproteobacteria</taxon>
        <taxon>Burkholderiales</taxon>
        <taxon>Oxalobacteraceae</taxon>
        <taxon>Undibacterium</taxon>
    </lineage>
</organism>
<evidence type="ECO:0000313" key="3">
    <source>
        <dbReference type="Proteomes" id="UP000627446"/>
    </source>
</evidence>
<keyword evidence="3" id="KW-1185">Reference proteome</keyword>
<dbReference type="Proteomes" id="UP000627446">
    <property type="component" value="Unassembled WGS sequence"/>
</dbReference>
<protein>
    <submittedName>
        <fullName evidence="2">Uncharacterized protein</fullName>
    </submittedName>
</protein>
<gene>
    <name evidence="2" type="ORF">H8K36_04475</name>
</gene>
<dbReference type="EMBL" id="JACOFZ010000001">
    <property type="protein sequence ID" value="MBC3880617.1"/>
    <property type="molecule type" value="Genomic_DNA"/>
</dbReference>
<keyword evidence="1" id="KW-1133">Transmembrane helix</keyword>
<evidence type="ECO:0000313" key="2">
    <source>
        <dbReference type="EMBL" id="MBC3880617.1"/>
    </source>
</evidence>
<keyword evidence="1" id="KW-0812">Transmembrane</keyword>
<name>A0A923HK95_9BURK</name>
<comment type="caution">
    <text evidence="2">The sequence shown here is derived from an EMBL/GenBank/DDBJ whole genome shotgun (WGS) entry which is preliminary data.</text>
</comment>
<keyword evidence="1" id="KW-0472">Membrane</keyword>
<dbReference type="AlphaFoldDB" id="A0A923HK95"/>
<feature type="transmembrane region" description="Helical" evidence="1">
    <location>
        <begin position="56"/>
        <end position="76"/>
    </location>
</feature>
<reference evidence="2" key="1">
    <citation type="submission" date="2020-08" db="EMBL/GenBank/DDBJ databases">
        <title>Novel species isolated from subtropical streams in China.</title>
        <authorList>
            <person name="Lu H."/>
        </authorList>
    </citation>
    <scope>NUCLEOTIDE SEQUENCE</scope>
    <source>
        <strain evidence="2">LX22W</strain>
    </source>
</reference>
<evidence type="ECO:0000256" key="1">
    <source>
        <dbReference type="SAM" id="Phobius"/>
    </source>
</evidence>
<feature type="transmembrane region" description="Helical" evidence="1">
    <location>
        <begin position="12"/>
        <end position="36"/>
    </location>
</feature>
<sequence>MSNYIRREKNNFLGLLSVFRWPLGLVFGVGVGLLFWTPLPANEPIGFLGMLYWGRIFGVMLDSAVALVTVVVFELIGSETIQLSTTAEVIQIALNEFRNTSRISVKCLVCKEKLSAERIFSASEGRENIQLVCRYGACNSTHPLYSKNRSFS</sequence>
<proteinExistence type="predicted"/>
<accession>A0A923HK95</accession>
<dbReference type="RefSeq" id="WP_186914892.1">
    <property type="nucleotide sequence ID" value="NZ_JACOFZ010000001.1"/>
</dbReference>